<dbReference type="Pfam" id="PF24684">
    <property type="entry name" value="Vgb_lyase"/>
    <property type="match status" value="1"/>
</dbReference>
<accession>A0A9Q9EFW1</accession>
<dbReference type="Gene3D" id="2.130.10.10">
    <property type="entry name" value="YVTN repeat-like/Quinoprotein amine dehydrogenase"/>
    <property type="match status" value="2"/>
</dbReference>
<evidence type="ECO:0000313" key="3">
    <source>
        <dbReference type="Proteomes" id="UP001056384"/>
    </source>
</evidence>
<dbReference type="AlphaFoldDB" id="A0A9Q9EFW1"/>
<proteinExistence type="predicted"/>
<keyword evidence="3" id="KW-1185">Reference proteome</keyword>
<evidence type="ECO:0000313" key="2">
    <source>
        <dbReference type="EMBL" id="USW50191.1"/>
    </source>
</evidence>
<dbReference type="SUPFAM" id="SSF63829">
    <property type="entry name" value="Calcium-dependent phosphotriesterase"/>
    <property type="match status" value="1"/>
</dbReference>
<keyword evidence="1" id="KW-0732">Signal</keyword>
<feature type="signal peptide" evidence="1">
    <location>
        <begin position="1"/>
        <end position="19"/>
    </location>
</feature>
<organism evidence="2 3">
    <name type="scientific">Septoria linicola</name>
    <dbReference type="NCBI Taxonomy" id="215465"/>
    <lineage>
        <taxon>Eukaryota</taxon>
        <taxon>Fungi</taxon>
        <taxon>Dikarya</taxon>
        <taxon>Ascomycota</taxon>
        <taxon>Pezizomycotina</taxon>
        <taxon>Dothideomycetes</taxon>
        <taxon>Dothideomycetidae</taxon>
        <taxon>Mycosphaerellales</taxon>
        <taxon>Mycosphaerellaceae</taxon>
        <taxon>Septoria</taxon>
    </lineage>
</organism>
<dbReference type="InterPro" id="IPR051344">
    <property type="entry name" value="Vgb"/>
</dbReference>
<dbReference type="Proteomes" id="UP001056384">
    <property type="component" value="Chromosome 2"/>
</dbReference>
<dbReference type="PANTHER" id="PTHR40274">
    <property type="entry name" value="VIRGINIAMYCIN B LYASE"/>
    <property type="match status" value="1"/>
</dbReference>
<name>A0A9Q9EFW1_9PEZI</name>
<gene>
    <name evidence="2" type="ORF">Slin15195_G035100</name>
</gene>
<feature type="chain" id="PRO_5040480554" evidence="1">
    <location>
        <begin position="20"/>
        <end position="386"/>
    </location>
</feature>
<dbReference type="InterPro" id="IPR015943">
    <property type="entry name" value="WD40/YVTN_repeat-like_dom_sf"/>
</dbReference>
<protein>
    <submittedName>
        <fullName evidence="2">WD40/YVTN repeat-like-containing domain superfamily</fullName>
    </submittedName>
</protein>
<dbReference type="EMBL" id="CP099419">
    <property type="protein sequence ID" value="USW50191.1"/>
    <property type="molecule type" value="Genomic_DNA"/>
</dbReference>
<evidence type="ECO:0000256" key="1">
    <source>
        <dbReference type="SAM" id="SignalP"/>
    </source>
</evidence>
<sequence length="386" mass="42641">MHFSALPSTLALLVASATAAAIAVAHSSPEDYNGHLPEHQRLWDRQTSNNDKRFTFFPLKTPAAGPCDLEKGPDGALWGEGILDNIIFRIDPHTGVVEEYPIPFTTPASNQTIPGVPRVIAERGVFSCAIRRGADGNLYAANGLRNQLVRINPTTREIEVFQPPGTGVAGNLQPFNDLYTSDDGMWYTQTTGNVFQKFDYKSEKFETFKVPTPFSLPLGIFVASDKKVYLAELLGNKILVLDRKKNKIEEYPLPEPLQFPAVIRAERKGFVYFSLVTGNGIGRINMKTHKIDIFHTNKLAGLGAEDTIDKYGGVYLSFFNVNALARLNTDTLKYSYIPFPRSIDLPAVDVPPYVDVAVNYGPGDAVWFTDVSGNRVGRYDISGLYG</sequence>
<reference evidence="2" key="1">
    <citation type="submission" date="2022-06" db="EMBL/GenBank/DDBJ databases">
        <title>Complete genome sequences of two strains of the flax pathogen Septoria linicola.</title>
        <authorList>
            <person name="Lapalu N."/>
            <person name="Simon A."/>
            <person name="Demenou B."/>
            <person name="Paumier D."/>
            <person name="Guillot M.-P."/>
            <person name="Gout L."/>
            <person name="Valade R."/>
        </authorList>
    </citation>
    <scope>NUCLEOTIDE SEQUENCE</scope>
    <source>
        <strain evidence="2">SE15195</strain>
    </source>
</reference>
<dbReference type="PANTHER" id="PTHR40274:SF3">
    <property type="entry name" value="VIRGINIAMYCIN B LYASE"/>
    <property type="match status" value="1"/>
</dbReference>